<dbReference type="PANTHER" id="PTHR12137:SF54">
    <property type="entry name" value="CARBOHYDRATE SULFOTRANSFERASE"/>
    <property type="match status" value="1"/>
</dbReference>
<evidence type="ECO:0000256" key="7">
    <source>
        <dbReference type="ARBA" id="ARBA00023180"/>
    </source>
</evidence>
<protein>
    <recommendedName>
        <fullName evidence="10">Sulfotransferase family protein</fullName>
    </recommendedName>
</protein>
<dbReference type="PANTHER" id="PTHR12137">
    <property type="entry name" value="CARBOHYDRATE SULFOTRANSFERASE"/>
    <property type="match status" value="1"/>
</dbReference>
<evidence type="ECO:0000256" key="5">
    <source>
        <dbReference type="ARBA" id="ARBA00023034"/>
    </source>
</evidence>
<keyword evidence="9" id="KW-1185">Reference proteome</keyword>
<evidence type="ECO:0008006" key="10">
    <source>
        <dbReference type="Google" id="ProtNLM"/>
    </source>
</evidence>
<evidence type="ECO:0000256" key="1">
    <source>
        <dbReference type="ARBA" id="ARBA00004323"/>
    </source>
</evidence>
<dbReference type="GO" id="GO:0016020">
    <property type="term" value="C:membrane"/>
    <property type="evidence" value="ECO:0007669"/>
    <property type="project" value="InterPro"/>
</dbReference>
<reference evidence="8 9" key="1">
    <citation type="submission" date="2018-09" db="EMBL/GenBank/DDBJ databases">
        <title>Mesorhizobium carmichaelinearum sp. nov. isolated from Carmichaelinea spp. root nodules in New Zealand.</title>
        <authorList>
            <person name="De Meyer S.E."/>
        </authorList>
    </citation>
    <scope>NUCLEOTIDE SEQUENCE [LARGE SCALE GENOMIC DNA]</scope>
    <source>
        <strain evidence="8 9">ICMP19557</strain>
    </source>
</reference>
<sequence>MVERKILNRIRQLVRRIQARPVEFDNDVIVFHKHKCIYVPIPKVACSSIMSACADILEVKFPESEWKPELFQTNKWDHLFDRQSVIMPKSRALAYTDYWKFAFVRNPWDRLLSCYSEKIREDGDKENFTAGVSNILLPFGVFRSTMSFEEFARTAVAIADDIADPHWRSQNTFACRGSRLWVDFVGRFESIERDFQLVCQRIGTDCVLPHLLRSDHKIYRECYSDALCDLVARRYRRDIDMFGYQF</sequence>
<comment type="caution">
    <text evidence="8">The sequence shown here is derived from an EMBL/GenBank/DDBJ whole genome shotgun (WGS) entry which is preliminary data.</text>
</comment>
<dbReference type="InterPro" id="IPR005331">
    <property type="entry name" value="Sulfotransferase"/>
</dbReference>
<keyword evidence="2" id="KW-0808">Transferase</keyword>
<evidence type="ECO:0000256" key="4">
    <source>
        <dbReference type="ARBA" id="ARBA00022989"/>
    </source>
</evidence>
<name>A0A3A5K0E3_9HYPH</name>
<dbReference type="EMBL" id="QZWZ01000057">
    <property type="protein sequence ID" value="RJT27875.1"/>
    <property type="molecule type" value="Genomic_DNA"/>
</dbReference>
<accession>A0A3A5K0E3</accession>
<dbReference type="RefSeq" id="WP_120018743.1">
    <property type="nucleotide sequence ID" value="NZ_QZWZ01000057.1"/>
</dbReference>
<dbReference type="GO" id="GO:0008146">
    <property type="term" value="F:sulfotransferase activity"/>
    <property type="evidence" value="ECO:0007669"/>
    <property type="project" value="InterPro"/>
</dbReference>
<dbReference type="AlphaFoldDB" id="A0A3A5K0E3"/>
<evidence type="ECO:0000256" key="2">
    <source>
        <dbReference type="ARBA" id="ARBA00022679"/>
    </source>
</evidence>
<organism evidence="8 9">
    <name type="scientific">Mesorhizobium waimense</name>
    <dbReference type="NCBI Taxonomy" id="1300307"/>
    <lineage>
        <taxon>Bacteria</taxon>
        <taxon>Pseudomonadati</taxon>
        <taxon>Pseudomonadota</taxon>
        <taxon>Alphaproteobacteria</taxon>
        <taxon>Hyphomicrobiales</taxon>
        <taxon>Phyllobacteriaceae</taxon>
        <taxon>Mesorhizobium</taxon>
    </lineage>
</organism>
<evidence type="ECO:0000313" key="9">
    <source>
        <dbReference type="Proteomes" id="UP000272706"/>
    </source>
</evidence>
<dbReference type="InterPro" id="IPR018011">
    <property type="entry name" value="Carb_sulfotrans_8-10"/>
</dbReference>
<dbReference type="GO" id="GO:0016051">
    <property type="term" value="P:carbohydrate biosynthetic process"/>
    <property type="evidence" value="ECO:0007669"/>
    <property type="project" value="InterPro"/>
</dbReference>
<keyword evidence="5" id="KW-0333">Golgi apparatus</keyword>
<evidence type="ECO:0000256" key="3">
    <source>
        <dbReference type="ARBA" id="ARBA00022692"/>
    </source>
</evidence>
<dbReference type="Pfam" id="PF03567">
    <property type="entry name" value="Sulfotransfer_2"/>
    <property type="match status" value="1"/>
</dbReference>
<dbReference type="OrthoDB" id="1407035at2"/>
<proteinExistence type="predicted"/>
<evidence type="ECO:0000256" key="6">
    <source>
        <dbReference type="ARBA" id="ARBA00023136"/>
    </source>
</evidence>
<keyword evidence="7" id="KW-0325">Glycoprotein</keyword>
<dbReference type="Proteomes" id="UP000272706">
    <property type="component" value="Unassembled WGS sequence"/>
</dbReference>
<gene>
    <name evidence="8" type="ORF">D3227_35275</name>
</gene>
<keyword evidence="3" id="KW-0812">Transmembrane</keyword>
<comment type="subcellular location">
    <subcellularLocation>
        <location evidence="1">Golgi apparatus membrane</location>
        <topology evidence="1">Single-pass type II membrane protein</topology>
    </subcellularLocation>
</comment>
<keyword evidence="6" id="KW-0472">Membrane</keyword>
<keyword evidence="4" id="KW-1133">Transmembrane helix</keyword>
<evidence type="ECO:0000313" key="8">
    <source>
        <dbReference type="EMBL" id="RJT27875.1"/>
    </source>
</evidence>